<comment type="caution">
    <text evidence="1">The sequence shown here is derived from an EMBL/GenBank/DDBJ whole genome shotgun (WGS) entry which is preliminary data.</text>
</comment>
<organism evidence="1 2">
    <name type="scientific">Pelomonas cellulosilytica</name>
    <dbReference type="NCBI Taxonomy" id="2906762"/>
    <lineage>
        <taxon>Bacteria</taxon>
        <taxon>Pseudomonadati</taxon>
        <taxon>Pseudomonadota</taxon>
        <taxon>Betaproteobacteria</taxon>
        <taxon>Burkholderiales</taxon>
        <taxon>Sphaerotilaceae</taxon>
        <taxon>Roseateles</taxon>
    </lineage>
</organism>
<evidence type="ECO:0000313" key="2">
    <source>
        <dbReference type="Proteomes" id="UP001200741"/>
    </source>
</evidence>
<name>A0ABS8Y0J5_9BURK</name>
<dbReference type="Proteomes" id="UP001200741">
    <property type="component" value="Unassembled WGS sequence"/>
</dbReference>
<accession>A0ABS8Y0J5</accession>
<reference evidence="1 2" key="1">
    <citation type="submission" date="2021-12" db="EMBL/GenBank/DDBJ databases">
        <title>Genome seq of P8.</title>
        <authorList>
            <person name="Seo T."/>
        </authorList>
    </citation>
    <scope>NUCLEOTIDE SEQUENCE [LARGE SCALE GENOMIC DNA]</scope>
    <source>
        <strain evidence="1 2">P8</strain>
    </source>
</reference>
<dbReference type="RefSeq" id="WP_233373452.1">
    <property type="nucleotide sequence ID" value="NZ_JAJTWU010000007.1"/>
</dbReference>
<gene>
    <name evidence="1" type="ORF">LXT13_18635</name>
</gene>
<evidence type="ECO:0000313" key="1">
    <source>
        <dbReference type="EMBL" id="MCE4556416.1"/>
    </source>
</evidence>
<sequence length="77" mass="8763">MNQDDRDDLRCSLNEQYGPLINGKQLASLLKFSSMAAFRQALRRGMLPVRVFEIPGRKGKFALTGDVVQWLIDIKPK</sequence>
<keyword evidence="2" id="KW-1185">Reference proteome</keyword>
<evidence type="ECO:0008006" key="3">
    <source>
        <dbReference type="Google" id="ProtNLM"/>
    </source>
</evidence>
<dbReference type="EMBL" id="JAJTWU010000007">
    <property type="protein sequence ID" value="MCE4556416.1"/>
    <property type="molecule type" value="Genomic_DNA"/>
</dbReference>
<protein>
    <recommendedName>
        <fullName evidence="3">AlpA family phage regulatory protein</fullName>
    </recommendedName>
</protein>
<proteinExistence type="predicted"/>